<feature type="transmembrane region" description="Helical" evidence="4">
    <location>
        <begin position="220"/>
        <end position="241"/>
    </location>
</feature>
<feature type="transmembrane region" description="Helical" evidence="4">
    <location>
        <begin position="318"/>
        <end position="338"/>
    </location>
</feature>
<dbReference type="InterPro" id="IPR003661">
    <property type="entry name" value="HisK_dim/P_dom"/>
</dbReference>
<dbReference type="InterPro" id="IPR011623">
    <property type="entry name" value="7TMR_DISM_rcpt_extracell_dom1"/>
</dbReference>
<evidence type="ECO:0000256" key="2">
    <source>
        <dbReference type="ARBA" id="ARBA00012438"/>
    </source>
</evidence>
<dbReference type="Pfam" id="PF02518">
    <property type="entry name" value="HATPase_c"/>
    <property type="match status" value="1"/>
</dbReference>
<feature type="transmembrane region" description="Helical" evidence="4">
    <location>
        <begin position="398"/>
        <end position="418"/>
    </location>
</feature>
<feature type="domain" description="Histidine kinase" evidence="5">
    <location>
        <begin position="487"/>
        <end position="695"/>
    </location>
</feature>
<proteinExistence type="predicted"/>
<dbReference type="PROSITE" id="PS50109">
    <property type="entry name" value="HIS_KIN"/>
    <property type="match status" value="1"/>
</dbReference>
<accession>A0AAE3M2S3</accession>
<dbReference type="CDD" id="cd00082">
    <property type="entry name" value="HisKA"/>
    <property type="match status" value="1"/>
</dbReference>
<gene>
    <name evidence="6" type="ORF">OM075_04615</name>
</gene>
<dbReference type="InterPro" id="IPR004358">
    <property type="entry name" value="Sig_transdc_His_kin-like_C"/>
</dbReference>
<dbReference type="RefSeq" id="WP_301189307.1">
    <property type="nucleotide sequence ID" value="NZ_JAPDPJ010000006.1"/>
</dbReference>
<dbReference type="AlphaFoldDB" id="A0AAE3M2S3"/>
<sequence>MQSFSQLVLKYFKSKYLQNILYALFVVFALAIMYKYGFYDERSSGKGAPKSVRGELILKEHDFDHSELFQLQGEFSFYWNKLYSKEDINALEEKPVFVTLPSVWNDKTIYSDDITAEGFATYYLTIKVPDDGFYGIRVKELDCAYKLMVNGEIIEVGKVGTSTETTVPSWKRQEIYFYSHNKKIDVVLQISNFHHRKGGPEDVMLFGKASDVRAYILRQLSLSIFLLAVFCALAGYFLHIYIVGRRDVSIILFSLLSMFGVLRLATTGEKLLLWVFPSMSWEFALRIEYLAFIVITGLFFSFLRTFYSKIFTKKMEFAVWLVIAISVVPVLFMSPFVFTYIPLYYQFFAFIVSSYMLYGVFMALLKKLAFSGVFFVGIFFFYASFINDILYFNKMIDSGFLLPYGLFFIFFSFSFVMAKKLTHSFLEVDLLSTALKKHTMQLEQEVNVRTQEIRLQKDSIEKQAFDLEKVNKKLIELNRFRDGMTGMIVHDLKNPLNSIINLSQMHDMPDRDKLIWQAGIEMHNMVLNILDVNKAEEVGFSINRQFLNLNDAITSAIHDVSVNVMLKGICIERIEPAQFNTFGDFDIIKRILVNILINAIRFSPTNGKIFITLEKDGEHMVICKIKDQGPGITKEMQSKIFDRYKSGDQADQSLRSTGLGLAFCKLAIEAHGGSIAVHSNFGDGAEFQILIPVESCSFINKERIKNEDEDQSVKHSKLSLQSKNLIVPYLSELKEKEVFEVTDINKILGMIGALNIEEGHCLIERINEAVFSCNQERYIETINRILS</sequence>
<keyword evidence="6" id="KW-0808">Transferase</keyword>
<keyword evidence="4" id="KW-0812">Transmembrane</keyword>
<dbReference type="SUPFAM" id="SSF47384">
    <property type="entry name" value="Homodimeric domain of signal transducing histidine kinase"/>
    <property type="match status" value="1"/>
</dbReference>
<dbReference type="Gene3D" id="3.30.565.10">
    <property type="entry name" value="Histidine kinase-like ATPase, C-terminal domain"/>
    <property type="match status" value="1"/>
</dbReference>
<dbReference type="PRINTS" id="PR00344">
    <property type="entry name" value="BCTRLSENSOR"/>
</dbReference>
<evidence type="ECO:0000313" key="6">
    <source>
        <dbReference type="EMBL" id="MCW3785735.1"/>
    </source>
</evidence>
<keyword evidence="3" id="KW-0597">Phosphoprotein</keyword>
<dbReference type="SUPFAM" id="SSF55874">
    <property type="entry name" value="ATPase domain of HSP90 chaperone/DNA topoisomerase II/histidine kinase"/>
    <property type="match status" value="1"/>
</dbReference>
<protein>
    <recommendedName>
        <fullName evidence="2">histidine kinase</fullName>
        <ecNumber evidence="2">2.7.13.3</ecNumber>
    </recommendedName>
</protein>
<comment type="catalytic activity">
    <reaction evidence="1">
        <text>ATP + protein L-histidine = ADP + protein N-phospho-L-histidine.</text>
        <dbReference type="EC" id="2.7.13.3"/>
    </reaction>
</comment>
<dbReference type="Gene3D" id="1.10.287.130">
    <property type="match status" value="1"/>
</dbReference>
<dbReference type="InterPro" id="IPR003594">
    <property type="entry name" value="HATPase_dom"/>
</dbReference>
<dbReference type="CDD" id="cd00075">
    <property type="entry name" value="HATPase"/>
    <property type="match status" value="1"/>
</dbReference>
<dbReference type="PANTHER" id="PTHR43547:SF2">
    <property type="entry name" value="HYBRID SIGNAL TRANSDUCTION HISTIDINE KINASE C"/>
    <property type="match status" value="1"/>
</dbReference>
<organism evidence="6 7">
    <name type="scientific">Plebeiibacterium sediminum</name>
    <dbReference type="NCBI Taxonomy" id="2992112"/>
    <lineage>
        <taxon>Bacteria</taxon>
        <taxon>Pseudomonadati</taxon>
        <taxon>Bacteroidota</taxon>
        <taxon>Bacteroidia</taxon>
        <taxon>Marinilabiliales</taxon>
        <taxon>Marinilabiliaceae</taxon>
        <taxon>Plebeiibacterium</taxon>
    </lineage>
</organism>
<dbReference type="Proteomes" id="UP001209229">
    <property type="component" value="Unassembled WGS sequence"/>
</dbReference>
<feature type="transmembrane region" description="Helical" evidence="4">
    <location>
        <begin position="20"/>
        <end position="39"/>
    </location>
</feature>
<keyword evidence="4" id="KW-1133">Transmembrane helix</keyword>
<evidence type="ECO:0000256" key="4">
    <source>
        <dbReference type="SAM" id="Phobius"/>
    </source>
</evidence>
<evidence type="ECO:0000313" key="7">
    <source>
        <dbReference type="Proteomes" id="UP001209229"/>
    </source>
</evidence>
<evidence type="ECO:0000259" key="5">
    <source>
        <dbReference type="PROSITE" id="PS50109"/>
    </source>
</evidence>
<comment type="caution">
    <text evidence="6">The sequence shown here is derived from an EMBL/GenBank/DDBJ whole genome shotgun (WGS) entry which is preliminary data.</text>
</comment>
<evidence type="ECO:0000256" key="1">
    <source>
        <dbReference type="ARBA" id="ARBA00000085"/>
    </source>
</evidence>
<feature type="transmembrane region" description="Helical" evidence="4">
    <location>
        <begin position="372"/>
        <end position="392"/>
    </location>
</feature>
<dbReference type="InterPro" id="IPR036890">
    <property type="entry name" value="HATPase_C_sf"/>
</dbReference>
<reference evidence="6" key="1">
    <citation type="submission" date="2022-10" db="EMBL/GenBank/DDBJ databases">
        <authorList>
            <person name="Yu W.X."/>
        </authorList>
    </citation>
    <scope>NUCLEOTIDE SEQUENCE</scope>
    <source>
        <strain evidence="6">AAT</strain>
    </source>
</reference>
<dbReference type="GO" id="GO:0000155">
    <property type="term" value="F:phosphorelay sensor kinase activity"/>
    <property type="evidence" value="ECO:0007669"/>
    <property type="project" value="InterPro"/>
</dbReference>
<feature type="transmembrane region" description="Helical" evidence="4">
    <location>
        <begin position="248"/>
        <end position="266"/>
    </location>
</feature>
<dbReference type="InterPro" id="IPR005467">
    <property type="entry name" value="His_kinase_dom"/>
</dbReference>
<dbReference type="PANTHER" id="PTHR43547">
    <property type="entry name" value="TWO-COMPONENT HISTIDINE KINASE"/>
    <property type="match status" value="1"/>
</dbReference>
<dbReference type="SMART" id="SM00387">
    <property type="entry name" value="HATPase_c"/>
    <property type="match status" value="1"/>
</dbReference>
<evidence type="ECO:0000256" key="3">
    <source>
        <dbReference type="ARBA" id="ARBA00022553"/>
    </source>
</evidence>
<keyword evidence="6" id="KW-0418">Kinase</keyword>
<dbReference type="Pfam" id="PF07695">
    <property type="entry name" value="7TMR-DISM_7TM"/>
    <property type="match status" value="1"/>
</dbReference>
<keyword evidence="7" id="KW-1185">Reference proteome</keyword>
<feature type="transmembrane region" description="Helical" evidence="4">
    <location>
        <begin position="344"/>
        <end position="365"/>
    </location>
</feature>
<keyword evidence="4" id="KW-0472">Membrane</keyword>
<dbReference type="EC" id="2.7.13.3" evidence="2"/>
<name>A0AAE3M2S3_9BACT</name>
<dbReference type="InterPro" id="IPR036097">
    <property type="entry name" value="HisK_dim/P_sf"/>
</dbReference>
<feature type="transmembrane region" description="Helical" evidence="4">
    <location>
        <begin position="286"/>
        <end position="306"/>
    </location>
</feature>
<dbReference type="EMBL" id="JAPDPJ010000006">
    <property type="protein sequence ID" value="MCW3785735.1"/>
    <property type="molecule type" value="Genomic_DNA"/>
</dbReference>